<name>A0A1G5NYB8_9PSED</name>
<dbReference type="InterPro" id="IPR050107">
    <property type="entry name" value="ABC_carbohydrate_import_ATPase"/>
</dbReference>
<dbReference type="SUPFAM" id="SSF52540">
    <property type="entry name" value="P-loop containing nucleoside triphosphate hydrolases"/>
    <property type="match status" value="1"/>
</dbReference>
<dbReference type="InterPro" id="IPR003439">
    <property type="entry name" value="ABC_transporter-like_ATP-bd"/>
</dbReference>
<dbReference type="PROSITE" id="PS00211">
    <property type="entry name" value="ABC_TRANSPORTER_1"/>
    <property type="match status" value="1"/>
</dbReference>
<keyword evidence="5" id="KW-0813">Transport</keyword>
<evidence type="ECO:0000256" key="2">
    <source>
        <dbReference type="ARBA" id="ARBA00022840"/>
    </source>
</evidence>
<organism evidence="5 6">
    <name type="scientific">Pseudomonas oryzihabitans</name>
    <dbReference type="NCBI Taxonomy" id="47885"/>
    <lineage>
        <taxon>Bacteria</taxon>
        <taxon>Pseudomonadati</taxon>
        <taxon>Pseudomonadota</taxon>
        <taxon>Gammaproteobacteria</taxon>
        <taxon>Pseudomonadales</taxon>
        <taxon>Pseudomonadaceae</taxon>
        <taxon>Pseudomonas</taxon>
    </lineage>
</organism>
<dbReference type="OrthoDB" id="9776369at2"/>
<dbReference type="InterPro" id="IPR027417">
    <property type="entry name" value="P-loop_NTPase"/>
</dbReference>
<dbReference type="GeneID" id="57558082"/>
<proteinExistence type="predicted"/>
<dbReference type="EMBL" id="FMWB01000008">
    <property type="protein sequence ID" value="SCZ41761.1"/>
    <property type="molecule type" value="Genomic_DNA"/>
</dbReference>
<dbReference type="Pfam" id="PF00005">
    <property type="entry name" value="ABC_tran"/>
    <property type="match status" value="1"/>
</dbReference>
<keyword evidence="7" id="KW-1185">Reference proteome</keyword>
<feature type="domain" description="ABC transporter" evidence="3">
    <location>
        <begin position="10"/>
        <end position="250"/>
    </location>
</feature>
<dbReference type="GO" id="GO:0016887">
    <property type="term" value="F:ATP hydrolysis activity"/>
    <property type="evidence" value="ECO:0007669"/>
    <property type="project" value="InterPro"/>
</dbReference>
<dbReference type="Proteomes" id="UP000183046">
    <property type="component" value="Unassembled WGS sequence"/>
</dbReference>
<dbReference type="Proteomes" id="UP000189310">
    <property type="component" value="Unassembled WGS sequence"/>
</dbReference>
<reference evidence="6" key="1">
    <citation type="submission" date="2016-10" db="EMBL/GenBank/DDBJ databases">
        <authorList>
            <person name="de Groot N.N."/>
        </authorList>
    </citation>
    <scope>NUCLEOTIDE SEQUENCE [LARGE SCALE GENOMIC DNA]</scope>
    <source>
        <strain evidence="6">DSM 15758</strain>
    </source>
</reference>
<evidence type="ECO:0000313" key="5">
    <source>
        <dbReference type="EMBL" id="SCZ41761.1"/>
    </source>
</evidence>
<evidence type="ECO:0000313" key="6">
    <source>
        <dbReference type="Proteomes" id="UP000183046"/>
    </source>
</evidence>
<keyword evidence="1" id="KW-0547">Nucleotide-binding</keyword>
<comment type="caution">
    <text evidence="5">The sequence shown here is derived from an EMBL/GenBank/DDBJ whole genome shotgun (WGS) entry which is preliminary data.</text>
</comment>
<gene>
    <name evidence="4" type="ORF">BVL52_16235</name>
    <name evidence="5" type="ORF">SAMN05216279_10864</name>
</gene>
<evidence type="ECO:0000313" key="7">
    <source>
        <dbReference type="Proteomes" id="UP000189310"/>
    </source>
</evidence>
<dbReference type="InterPro" id="IPR003593">
    <property type="entry name" value="AAA+_ATPase"/>
</dbReference>
<dbReference type="SMART" id="SM00382">
    <property type="entry name" value="AAA"/>
    <property type="match status" value="1"/>
</dbReference>
<dbReference type="Gene3D" id="3.40.50.300">
    <property type="entry name" value="P-loop containing nucleotide triphosphate hydrolases"/>
    <property type="match status" value="1"/>
</dbReference>
<keyword evidence="5" id="KW-0762">Sugar transport</keyword>
<sequence length="258" mass="27927">MDTATTVPRVSMTGITKSYGSIQSLRGVDLALQPGEVLGLVGDNGAGKSTLTKILSGAVLPTSGCIRIDGREEVFQGPADAQRCRIQMVYQDLSLCDTVDVAGNLFMGREPRRRLLGLPLLDERKMHADARRILEGLGISLPDTRAQVRHLSGGQRQAVAIARAAAFEPRVLIMDEPTAALAVAEVEAVLELIRTISRQGVSVILITHRLQDLFLVCDRIMVMYEGQNLAERRVADTSLGEIVELIVGHKFTARSACA</sequence>
<dbReference type="EMBL" id="MTLN01000008">
    <property type="protein sequence ID" value="ONN69823.1"/>
    <property type="molecule type" value="Genomic_DNA"/>
</dbReference>
<dbReference type="InterPro" id="IPR017871">
    <property type="entry name" value="ABC_transporter-like_CS"/>
</dbReference>
<dbReference type="GO" id="GO:0005524">
    <property type="term" value="F:ATP binding"/>
    <property type="evidence" value="ECO:0007669"/>
    <property type="project" value="UniProtKB-KW"/>
</dbReference>
<evidence type="ECO:0000313" key="4">
    <source>
        <dbReference type="EMBL" id="ONN69823.1"/>
    </source>
</evidence>
<evidence type="ECO:0000256" key="1">
    <source>
        <dbReference type="ARBA" id="ARBA00022741"/>
    </source>
</evidence>
<keyword evidence="2 5" id="KW-0067">ATP-binding</keyword>
<dbReference type="CDD" id="cd03216">
    <property type="entry name" value="ABC_Carb_Monos_I"/>
    <property type="match status" value="1"/>
</dbReference>
<accession>A0A1G5NYB8</accession>
<reference evidence="4 7" key="3">
    <citation type="submission" date="2017-01" db="EMBL/GenBank/DDBJ databases">
        <title>Pseudomonas psychrotolerans genome sequencing and assembly.</title>
        <authorList>
            <person name="Vyas B."/>
            <person name="Mayilraj S."/>
        </authorList>
    </citation>
    <scope>NUCLEOTIDE SEQUENCE [LARGE SCALE GENOMIC DNA]</scope>
    <source>
        <strain evidence="4 7">SDS18</strain>
    </source>
</reference>
<dbReference type="AlphaFoldDB" id="A0A1G5NYB8"/>
<reference evidence="5" key="2">
    <citation type="submission" date="2016-10" db="EMBL/GenBank/DDBJ databases">
        <authorList>
            <person name="Varghese N."/>
            <person name="Submissions S."/>
        </authorList>
    </citation>
    <scope>NUCLEOTIDE SEQUENCE</scope>
    <source>
        <strain evidence="5">DSM 15758</strain>
    </source>
</reference>
<dbReference type="PANTHER" id="PTHR43790">
    <property type="entry name" value="CARBOHYDRATE TRANSPORT ATP-BINDING PROTEIN MG119-RELATED"/>
    <property type="match status" value="1"/>
</dbReference>
<dbReference type="PANTHER" id="PTHR43790:SF8">
    <property type="entry name" value="SUGAR ABC TRANSPORTER ATP-BINDING PROTEIN"/>
    <property type="match status" value="1"/>
</dbReference>
<dbReference type="RefSeq" id="WP_027599921.1">
    <property type="nucleotide sequence ID" value="NZ_CP044074.1"/>
</dbReference>
<evidence type="ECO:0000259" key="3">
    <source>
        <dbReference type="PROSITE" id="PS50893"/>
    </source>
</evidence>
<protein>
    <submittedName>
        <fullName evidence="4">ABC transporter ATP-binding protein</fullName>
    </submittedName>
    <submittedName>
        <fullName evidence="5">Simple sugar transport system ATP-binding protein</fullName>
    </submittedName>
</protein>
<dbReference type="PROSITE" id="PS50893">
    <property type="entry name" value="ABC_TRANSPORTER_2"/>
    <property type="match status" value="1"/>
</dbReference>